<dbReference type="RefSeq" id="WP_061789277.1">
    <property type="nucleotide sequence ID" value="NZ_CP024996.1"/>
</dbReference>
<dbReference type="EMBL" id="CP024996">
    <property type="protein sequence ID" value="AYR23002.1"/>
    <property type="molecule type" value="Genomic_DNA"/>
</dbReference>
<gene>
    <name evidence="1" type="ORF">RC54_03835</name>
</gene>
<accession>A0AAD0XF16</accession>
<evidence type="ECO:0000313" key="1">
    <source>
        <dbReference type="EMBL" id="AYR23002.1"/>
    </source>
</evidence>
<dbReference type="AlphaFoldDB" id="A0AAD0XF16"/>
<protein>
    <submittedName>
        <fullName evidence="1">Uncharacterized protein</fullName>
    </submittedName>
</protein>
<organism evidence="1 2">
    <name type="scientific">Herbaspirillum rubrisubalbicans</name>
    <dbReference type="NCBI Taxonomy" id="80842"/>
    <lineage>
        <taxon>Bacteria</taxon>
        <taxon>Pseudomonadati</taxon>
        <taxon>Pseudomonadota</taxon>
        <taxon>Betaproteobacteria</taxon>
        <taxon>Burkholderiales</taxon>
        <taxon>Oxalobacteraceae</taxon>
        <taxon>Herbaspirillum</taxon>
    </lineage>
</organism>
<reference evidence="1 2" key="1">
    <citation type="submission" date="2017-11" db="EMBL/GenBank/DDBJ databases">
        <title>Complete genome sequence of Herbaspirillum rubrisubalbicans DSM 11543.</title>
        <authorList>
            <person name="Chen M."/>
            <person name="An Q."/>
        </authorList>
    </citation>
    <scope>NUCLEOTIDE SEQUENCE [LARGE SCALE GENOMIC DNA]</scope>
    <source>
        <strain evidence="1 2">DSM 11543</strain>
    </source>
</reference>
<evidence type="ECO:0000313" key="2">
    <source>
        <dbReference type="Proteomes" id="UP000269199"/>
    </source>
</evidence>
<sequence>MSRNSSTGASSVKVVPPTIDEIETVCEQQKELMRVLLDMACELNGTGAGRVVTLTSLAKNLSESAHRMVVAYREEVAK</sequence>
<dbReference type="Proteomes" id="UP000269199">
    <property type="component" value="Chromosome"/>
</dbReference>
<name>A0AAD0XF16_9BURK</name>
<proteinExistence type="predicted"/>